<keyword evidence="1" id="KW-0813">Transport</keyword>
<dbReference type="InterPro" id="IPR003439">
    <property type="entry name" value="ABC_transporter-like_ATP-bd"/>
</dbReference>
<dbReference type="Gene3D" id="3.40.50.300">
    <property type="entry name" value="P-loop containing nucleotide triphosphate hydrolases"/>
    <property type="match status" value="1"/>
</dbReference>
<dbReference type="PANTHER" id="PTHR43514">
    <property type="entry name" value="ABC TRANSPORTER I FAMILY MEMBER 10"/>
    <property type="match status" value="1"/>
</dbReference>
<reference evidence="5" key="1">
    <citation type="submission" date="2023-11" db="EMBL/GenBank/DDBJ databases">
        <title>Scrofimicrobium hongkongense sp. nov., isolated from a patient with peritonitis.</title>
        <authorList>
            <person name="Lao H.Y."/>
            <person name="Wong A.Y.P."/>
            <person name="Ng T.L."/>
            <person name="Wong R.Y.L."/>
            <person name="Yau M.C.Y."/>
            <person name="Lam J.Y.W."/>
            <person name="Siu G.K.H."/>
        </authorList>
    </citation>
    <scope>NUCLEOTIDE SEQUENCE</scope>
    <source>
        <strain evidence="5">R131</strain>
    </source>
</reference>
<dbReference type="PANTHER" id="PTHR43514:SF4">
    <property type="entry name" value="ABC TRANSPORTER I FAMILY MEMBER 10"/>
    <property type="match status" value="1"/>
</dbReference>
<proteinExistence type="predicted"/>
<dbReference type="GO" id="GO:0005524">
    <property type="term" value="F:ATP binding"/>
    <property type="evidence" value="ECO:0007669"/>
    <property type="project" value="UniProtKB-KW"/>
</dbReference>
<dbReference type="PROSITE" id="PS50893">
    <property type="entry name" value="ABC_TRANSPORTER_2"/>
    <property type="match status" value="1"/>
</dbReference>
<dbReference type="InterPro" id="IPR027417">
    <property type="entry name" value="P-loop_NTPase"/>
</dbReference>
<dbReference type="SMART" id="SM00382">
    <property type="entry name" value="AAA"/>
    <property type="match status" value="1"/>
</dbReference>
<dbReference type="Pfam" id="PF00005">
    <property type="entry name" value="ABC_tran"/>
    <property type="match status" value="1"/>
</dbReference>
<dbReference type="SUPFAM" id="SSF52540">
    <property type="entry name" value="P-loop containing nucleoside triphosphate hydrolases"/>
    <property type="match status" value="1"/>
</dbReference>
<evidence type="ECO:0000256" key="2">
    <source>
        <dbReference type="ARBA" id="ARBA00022741"/>
    </source>
</evidence>
<dbReference type="GO" id="GO:0016887">
    <property type="term" value="F:ATP hydrolysis activity"/>
    <property type="evidence" value="ECO:0007669"/>
    <property type="project" value="InterPro"/>
</dbReference>
<name>A0AAU7V769_9ACTO</name>
<evidence type="ECO:0000256" key="1">
    <source>
        <dbReference type="ARBA" id="ARBA00022448"/>
    </source>
</evidence>
<keyword evidence="2" id="KW-0547">Nucleotide-binding</keyword>
<evidence type="ECO:0000313" key="5">
    <source>
        <dbReference type="EMBL" id="XBW07227.1"/>
    </source>
</evidence>
<protein>
    <submittedName>
        <fullName evidence="5">ABC transporter ATP-binding protein</fullName>
    </submittedName>
</protein>
<evidence type="ECO:0000259" key="4">
    <source>
        <dbReference type="PROSITE" id="PS50893"/>
    </source>
</evidence>
<organism evidence="5">
    <name type="scientific">Scrofimicrobium appendicitidis</name>
    <dbReference type="NCBI Taxonomy" id="3079930"/>
    <lineage>
        <taxon>Bacteria</taxon>
        <taxon>Bacillati</taxon>
        <taxon>Actinomycetota</taxon>
        <taxon>Actinomycetes</taxon>
        <taxon>Actinomycetales</taxon>
        <taxon>Actinomycetaceae</taxon>
        <taxon>Scrofimicrobium</taxon>
    </lineage>
</organism>
<sequence>MSNLQASFTLRRGEFELRLDEEFPAGTVTAIVGPNGSGKTTLVQALAGFLPITTGQIRSGDRWLAQAETKLSLAPHQRSAVLLPQSASLFPHLTVAENILFGPRHQRLPNRDVILSHWLEELNLSELAERRPDQLSGGQRQRVALARALAADPQLLLLDEPAAALDVTGASEFRRVLAEQLATHSVTTLLISHSPADVLALADRVLLLEDGRVSFHGSATSLWERPAAGFAAHFVGTNTLPATLDPEGRLQLDDGVSLMLASTPAAPGRVTVTVAPQSLFLQPAPGRLSWSTRVREVDAFDGGYVVRVERPQTLFIHLTPPEYWRQPLQPGAEVEVWVNPADLRVY</sequence>
<feature type="domain" description="ABC transporter" evidence="4">
    <location>
        <begin position="1"/>
        <end position="235"/>
    </location>
</feature>
<dbReference type="SUPFAM" id="SSF50331">
    <property type="entry name" value="MOP-like"/>
    <property type="match status" value="1"/>
</dbReference>
<dbReference type="InterPro" id="IPR008995">
    <property type="entry name" value="Mo/tungstate-bd_C_term_dom"/>
</dbReference>
<dbReference type="InterPro" id="IPR017871">
    <property type="entry name" value="ABC_transporter-like_CS"/>
</dbReference>
<dbReference type="KEGG" id="sapp:SAC06_06120"/>
<dbReference type="InterPro" id="IPR003593">
    <property type="entry name" value="AAA+_ATPase"/>
</dbReference>
<dbReference type="AlphaFoldDB" id="A0AAU7V769"/>
<accession>A0AAU7V769</accession>
<keyword evidence="3 5" id="KW-0067">ATP-binding</keyword>
<dbReference type="PROSITE" id="PS00211">
    <property type="entry name" value="ABC_TRANSPORTER_1"/>
    <property type="match status" value="1"/>
</dbReference>
<evidence type="ECO:0000256" key="3">
    <source>
        <dbReference type="ARBA" id="ARBA00022840"/>
    </source>
</evidence>
<dbReference type="RefSeq" id="WP_350257433.1">
    <property type="nucleotide sequence ID" value="NZ_CP138335.1"/>
</dbReference>
<gene>
    <name evidence="5" type="ORF">SAC06_06120</name>
</gene>
<dbReference type="EMBL" id="CP138335">
    <property type="protein sequence ID" value="XBW07227.1"/>
    <property type="molecule type" value="Genomic_DNA"/>
</dbReference>
<dbReference type="InterPro" id="IPR050334">
    <property type="entry name" value="Molybdenum_import_ModC"/>
</dbReference>